<organism evidence="4 5">
    <name type="scientific">Enterococcus dongliensis</name>
    <dbReference type="NCBI Taxonomy" id="2559925"/>
    <lineage>
        <taxon>Bacteria</taxon>
        <taxon>Bacillati</taxon>
        <taxon>Bacillota</taxon>
        <taxon>Bacilli</taxon>
        <taxon>Lactobacillales</taxon>
        <taxon>Enterococcaceae</taxon>
        <taxon>Enterococcus</taxon>
    </lineage>
</organism>
<dbReference type="EMBL" id="JARPYR010000003">
    <property type="protein sequence ID" value="MDT2595934.1"/>
    <property type="molecule type" value="Genomic_DNA"/>
</dbReference>
<sequence length="350" mass="38765">MRIVKNNKLFKRLLVAFLALVIVACVVVPIPYYIEEPGETINLKELITVNDQKDKHKGSFSLTSVGIRRATIFTALKSKVDPFHEIISEEDLTGGASDDEYLQIQKFNMETSQNFAIEQALKLANKPYEMNYQGVYVLGVEKNSNFYGKISVGDTVTKADDKSFTSSEDFMKYVKAQKIGQKMKVTYIHNDETKEATEKLIQLPTDKKPGIGITLTDHTEIDSQDKVKIDAGDIGGPSAGLMFTLEIYEQLLGKDLRHGKKIAGTGTINSDGEVGRIGGIDKKVASAAASKNQIFFAPDDEITKELQKIQPGIKSNYEEAKAAAKKLKTNMKIVPVKTVQDALDYLAKMK</sequence>
<evidence type="ECO:0000259" key="2">
    <source>
        <dbReference type="Pfam" id="PF13180"/>
    </source>
</evidence>
<dbReference type="InterPro" id="IPR008269">
    <property type="entry name" value="Lon_proteolytic"/>
</dbReference>
<keyword evidence="4" id="KW-0378">Hydrolase</keyword>
<dbReference type="EMBL" id="JARPYT010000008">
    <property type="protein sequence ID" value="MDT2637237.1"/>
    <property type="molecule type" value="Genomic_DNA"/>
</dbReference>
<reference evidence="4 6" key="1">
    <citation type="submission" date="2023-03" db="EMBL/GenBank/DDBJ databases">
        <authorList>
            <person name="Shen W."/>
            <person name="Cai J."/>
        </authorList>
    </citation>
    <scope>NUCLEOTIDE SEQUENCE</scope>
    <source>
        <strain evidence="4">P55-2</strain>
        <strain evidence="3 6">P72-2</strain>
    </source>
</reference>
<dbReference type="GO" id="GO:0005524">
    <property type="term" value="F:ATP binding"/>
    <property type="evidence" value="ECO:0007669"/>
    <property type="project" value="InterPro"/>
</dbReference>
<keyword evidence="6" id="KW-1185">Reference proteome</keyword>
<dbReference type="InterPro" id="IPR001478">
    <property type="entry name" value="PDZ"/>
</dbReference>
<gene>
    <name evidence="4" type="ORF">P7D36_06890</name>
    <name evidence="3" type="ORF">P7D39_02695</name>
</gene>
<dbReference type="NCBIfam" id="NF041438">
    <property type="entry name" value="SepM_fam_S16"/>
    <property type="match status" value="1"/>
</dbReference>
<dbReference type="GO" id="GO:0006508">
    <property type="term" value="P:proteolysis"/>
    <property type="evidence" value="ECO:0007669"/>
    <property type="project" value="UniProtKB-KW"/>
</dbReference>
<dbReference type="Gene3D" id="2.30.42.10">
    <property type="match status" value="1"/>
</dbReference>
<dbReference type="AlphaFoldDB" id="A0AAP5NKF1"/>
<accession>A0AAP5NKF1</accession>
<comment type="caution">
    <text evidence="4">The sequence shown here is derived from an EMBL/GenBank/DDBJ whole genome shotgun (WGS) entry which is preliminary data.</text>
</comment>
<dbReference type="Gene3D" id="3.30.230.10">
    <property type="match status" value="1"/>
</dbReference>
<dbReference type="InterPro" id="IPR036034">
    <property type="entry name" value="PDZ_sf"/>
</dbReference>
<evidence type="ECO:0000313" key="3">
    <source>
        <dbReference type="EMBL" id="MDT2595934.1"/>
    </source>
</evidence>
<dbReference type="GO" id="GO:0004176">
    <property type="term" value="F:ATP-dependent peptidase activity"/>
    <property type="evidence" value="ECO:0007669"/>
    <property type="project" value="InterPro"/>
</dbReference>
<dbReference type="InterPro" id="IPR027065">
    <property type="entry name" value="Lon_Prtase"/>
</dbReference>
<evidence type="ECO:0000259" key="1">
    <source>
        <dbReference type="Pfam" id="PF05362"/>
    </source>
</evidence>
<dbReference type="EC" id="3.4.21.-" evidence="4"/>
<dbReference type="GO" id="GO:0030163">
    <property type="term" value="P:protein catabolic process"/>
    <property type="evidence" value="ECO:0007669"/>
    <property type="project" value="InterPro"/>
</dbReference>
<protein>
    <submittedName>
        <fullName evidence="4">SepM family pheromone-processing serine protease</fullName>
        <ecNumber evidence="4">3.4.21.-</ecNumber>
    </submittedName>
</protein>
<feature type="domain" description="PDZ" evidence="2">
    <location>
        <begin position="129"/>
        <end position="197"/>
    </location>
</feature>
<dbReference type="SUPFAM" id="SSF50156">
    <property type="entry name" value="PDZ domain-like"/>
    <property type="match status" value="1"/>
</dbReference>
<dbReference type="Pfam" id="PF13180">
    <property type="entry name" value="PDZ_2"/>
    <property type="match status" value="1"/>
</dbReference>
<dbReference type="SUPFAM" id="SSF54211">
    <property type="entry name" value="Ribosomal protein S5 domain 2-like"/>
    <property type="match status" value="1"/>
</dbReference>
<dbReference type="PROSITE" id="PS51257">
    <property type="entry name" value="PROKAR_LIPOPROTEIN"/>
    <property type="match status" value="1"/>
</dbReference>
<evidence type="ECO:0000313" key="5">
    <source>
        <dbReference type="Proteomes" id="UP001245561"/>
    </source>
</evidence>
<evidence type="ECO:0000313" key="6">
    <source>
        <dbReference type="Proteomes" id="UP001256547"/>
    </source>
</evidence>
<dbReference type="Pfam" id="PF05362">
    <property type="entry name" value="Lon_C"/>
    <property type="match status" value="1"/>
</dbReference>
<name>A0AAP5NKF1_9ENTE</name>
<proteinExistence type="predicted"/>
<feature type="domain" description="Lon proteolytic" evidence="1">
    <location>
        <begin position="234"/>
        <end position="317"/>
    </location>
</feature>
<keyword evidence="4" id="KW-0645">Protease</keyword>
<dbReference type="PANTHER" id="PTHR10046">
    <property type="entry name" value="ATP DEPENDENT LON PROTEASE FAMILY MEMBER"/>
    <property type="match status" value="1"/>
</dbReference>
<dbReference type="Proteomes" id="UP001256547">
    <property type="component" value="Unassembled WGS sequence"/>
</dbReference>
<dbReference type="InterPro" id="IPR020568">
    <property type="entry name" value="Ribosomal_Su5_D2-typ_SF"/>
</dbReference>
<dbReference type="Proteomes" id="UP001245561">
    <property type="component" value="Unassembled WGS sequence"/>
</dbReference>
<dbReference type="GO" id="GO:0004252">
    <property type="term" value="F:serine-type endopeptidase activity"/>
    <property type="evidence" value="ECO:0007669"/>
    <property type="project" value="InterPro"/>
</dbReference>
<evidence type="ECO:0000313" key="4">
    <source>
        <dbReference type="EMBL" id="MDT2637237.1"/>
    </source>
</evidence>
<dbReference type="InterPro" id="IPR014721">
    <property type="entry name" value="Ribsml_uS5_D2-typ_fold_subgr"/>
</dbReference>